<feature type="compositionally biased region" description="Basic and acidic residues" evidence="1">
    <location>
        <begin position="75"/>
        <end position="84"/>
    </location>
</feature>
<sequence>MDSAIPVTDGAINLPLCKRTTSRAKSTRLWKRAKAQLNSEFELSDIKEEFPESHMEDSGDLSGPDYEITDEEDANLTRDTRPIKPTKIEVDHSASGNTIGSWTLNVNPYSNLTTYVTQWSPQTTLKSILHPECASLLRRQS</sequence>
<organism evidence="2 3">
    <name type="scientific">Pelobates cultripes</name>
    <name type="common">Western spadefoot toad</name>
    <dbReference type="NCBI Taxonomy" id="61616"/>
    <lineage>
        <taxon>Eukaryota</taxon>
        <taxon>Metazoa</taxon>
        <taxon>Chordata</taxon>
        <taxon>Craniata</taxon>
        <taxon>Vertebrata</taxon>
        <taxon>Euteleostomi</taxon>
        <taxon>Amphibia</taxon>
        <taxon>Batrachia</taxon>
        <taxon>Anura</taxon>
        <taxon>Pelobatoidea</taxon>
        <taxon>Pelobatidae</taxon>
        <taxon>Pelobates</taxon>
    </lineage>
</organism>
<dbReference type="EMBL" id="OW240912">
    <property type="protein sequence ID" value="CAH2223071.1"/>
    <property type="molecule type" value="Genomic_DNA"/>
</dbReference>
<evidence type="ECO:0000256" key="1">
    <source>
        <dbReference type="SAM" id="MobiDB-lite"/>
    </source>
</evidence>
<feature type="region of interest" description="Disordered" evidence="1">
    <location>
        <begin position="44"/>
        <end position="84"/>
    </location>
</feature>
<gene>
    <name evidence="2" type="ORF">PECUL_23A052843</name>
</gene>
<dbReference type="Proteomes" id="UP001295444">
    <property type="component" value="Chromosome 01"/>
</dbReference>
<dbReference type="AlphaFoldDB" id="A0AAD1R3Y4"/>
<feature type="compositionally biased region" description="Basic and acidic residues" evidence="1">
    <location>
        <begin position="44"/>
        <end position="57"/>
    </location>
</feature>
<protein>
    <submittedName>
        <fullName evidence="2">Uncharacterized protein</fullName>
    </submittedName>
</protein>
<reference evidence="2" key="1">
    <citation type="submission" date="2022-03" db="EMBL/GenBank/DDBJ databases">
        <authorList>
            <person name="Alioto T."/>
            <person name="Alioto T."/>
            <person name="Gomez Garrido J."/>
        </authorList>
    </citation>
    <scope>NUCLEOTIDE SEQUENCE</scope>
</reference>
<accession>A0AAD1R3Y4</accession>
<proteinExistence type="predicted"/>
<keyword evidence="3" id="KW-1185">Reference proteome</keyword>
<evidence type="ECO:0000313" key="2">
    <source>
        <dbReference type="EMBL" id="CAH2223071.1"/>
    </source>
</evidence>
<evidence type="ECO:0000313" key="3">
    <source>
        <dbReference type="Proteomes" id="UP001295444"/>
    </source>
</evidence>
<name>A0AAD1R3Y4_PELCU</name>